<dbReference type="EMBL" id="VMSD01000007">
    <property type="protein sequence ID" value="KAF0845404.1"/>
    <property type="molecule type" value="Genomic_DNA"/>
</dbReference>
<sequence>MLPPSDPLNSTLYADWVRHFDPGAFSSAEALASALRDEFRKTHKPGAFVDDVSWRARALPERHRPWLWDMVGHWLSANTTASSRDSRYRTAAISAYGLARAAEREHSLPVHVDYHRANTLLFARAGALPVKEVAIHQRWLSGLGSAHEAHDAFVRLLVALAQGGASLGADLHRRVRASAKAAGLGPAADSEVLRDVLVACTSQKVPDGLLDGAAKVFASAPPQDVAPLLSVFPATVTDGSALLRMLDAAGAIEGLAAGTLEPPAGLAQWFSQFFFMYCYVEVPYGGVTAQQMPRELFDMIERVGPRLKDAGHPVSMAHGRFGHAHLDTDLADALLAVGADVEGPAGGRMRFWGKDSRRDLIALAADPVLGPRLESTVHADSRTTSSAIVRLPDNPGIERSVFARIVALVERVASGGLLDAERALAELDELLDLPTVQALDGIEEALAVLDGVGPLLRTLRAGVPSELHWPAWEAAIGDLGSARGVTATWPMLTLYNRKRAVVIGPHTTVAETELTIPAGTHLRVVFYAGGDFLVGYSDTKVSYPKRAFWTSALHEEFEPTDWYGMTACRSREYDGLGYHFATHDGRHDGRRILRSGDRHGVAGHLCQMSDGERVWRFEGQQTRLDSWAEVDPISGVPTETSSLPAFFTDGDIPEGKIIASSSLSYARLPEGVTSSPLGSAAGVSGFRILRDRRDHSGWVVESVDGRRATFAGGSGVDSPWGLVRFPQRDIDLVMTCGCVAGSDSFASIRAHDGDSPLWDVPTEPRDRAAFPPPAFWHFLAPRDPSGSAALRELDAADVRALLTDDVVPSGITDPILADGVRAQAATAARLIAARERLSQRVATIRSGVLVTAPASAPDSELLPALLGLLDHHPNAYSTVVAATVTGLAADGSYLAGNIDDTVRRMSPPAPPVDWTPLLGHIDAVIRRAINGRTPESDRLALIALLRTWAAQPFAVPGEWRVGRWQPTAPTPERTLLSGGSFVQPAAVEPPADATDIRAVVVDRDDAARIERLLDLLSENGPRVPGEKAVRRFLELTGVREPIARLVLDGLPRRRGFGGGPSVLYAAHDKMVRTKPYRADSLVAELYEEYTRKLGWAGRYRLLAAGVPEDVSELWTEDGDLAAAERMAAVWNELLGRRLYVSEQLIGDLEADTGLAYAFALALTHPQRATVATENLRCHLRVSGNGWLEIRHNSMAVAPFRRWNPYRELATALMWGLTERPVGDPEVRGIIELHDRLRARLQAPGLLVELSSGRFPAELFGPETHAVSTEDRMVYDNGLIIVDEHDWRRSTFLRPAALGDPDTLARSLRICADHGLTELDHAIRCEAILLSGVAALVERAATTPVAAGRYEADPQHSVPDLVERVSATIGTSPDAAALYLQLLTLARPTDRAVRRFNNWTPARHKKAQAELVAGQLVVEDKRARAGRTAFIPGPWTAKMPSPHLPLETAKLDRHLVRIENKSIIGPFTALLPPRPLHEMFADAWFARNA</sequence>
<protein>
    <submittedName>
        <fullName evidence="1">Uncharacterized protein</fullName>
    </submittedName>
</protein>
<gene>
    <name evidence="1" type="ORF">FNL39_1075</name>
</gene>
<evidence type="ECO:0000313" key="1">
    <source>
        <dbReference type="EMBL" id="KAF0845404.1"/>
    </source>
</evidence>
<proteinExistence type="predicted"/>
<name>A0ABQ6YIT3_9NOCA</name>
<organism evidence="1 2">
    <name type="scientific">Nocardia caishijiensis</name>
    <dbReference type="NCBI Taxonomy" id="184756"/>
    <lineage>
        <taxon>Bacteria</taxon>
        <taxon>Bacillati</taxon>
        <taxon>Actinomycetota</taxon>
        <taxon>Actinomycetes</taxon>
        <taxon>Mycobacteriales</taxon>
        <taxon>Nocardiaceae</taxon>
        <taxon>Nocardia</taxon>
    </lineage>
</organism>
<comment type="caution">
    <text evidence="1">The sequence shown here is derived from an EMBL/GenBank/DDBJ whole genome shotgun (WGS) entry which is preliminary data.</text>
</comment>
<keyword evidence="2" id="KW-1185">Reference proteome</keyword>
<evidence type="ECO:0000313" key="2">
    <source>
        <dbReference type="Proteomes" id="UP000798951"/>
    </source>
</evidence>
<accession>A0ABQ6YIT3</accession>
<dbReference type="Proteomes" id="UP000798951">
    <property type="component" value="Unassembled WGS sequence"/>
</dbReference>
<reference evidence="1 2" key="1">
    <citation type="submission" date="2019-07" db="EMBL/GenBank/DDBJ databases">
        <title>Genomic Encyclopedia of Type Strains, Phase IV (KMG-IV): sequencing the most valuable type-strain genomes for metagenomic binning, comparative biology and taxonomic classification.</title>
        <authorList>
            <person name="Goeker M."/>
        </authorList>
    </citation>
    <scope>NUCLEOTIDE SEQUENCE [LARGE SCALE GENOMIC DNA]</scope>
    <source>
        <strain evidence="1 2">DSM 44831</strain>
    </source>
</reference>